<evidence type="ECO:0000259" key="5">
    <source>
        <dbReference type="PROSITE" id="PS50931"/>
    </source>
</evidence>
<name>A0A7X2IN85_9BURK</name>
<comment type="similarity">
    <text evidence="1">Belongs to the LysR transcriptional regulatory family.</text>
</comment>
<keyword evidence="3" id="KW-0238">DNA-binding</keyword>
<dbReference type="Proteomes" id="UP000446768">
    <property type="component" value="Unassembled WGS sequence"/>
</dbReference>
<dbReference type="SUPFAM" id="SSF46785">
    <property type="entry name" value="Winged helix' DNA-binding domain"/>
    <property type="match status" value="1"/>
</dbReference>
<proteinExistence type="inferred from homology"/>
<evidence type="ECO:0000313" key="7">
    <source>
        <dbReference type="Proteomes" id="UP000446768"/>
    </source>
</evidence>
<dbReference type="SUPFAM" id="SSF53850">
    <property type="entry name" value="Periplasmic binding protein-like II"/>
    <property type="match status" value="1"/>
</dbReference>
<dbReference type="PROSITE" id="PS50931">
    <property type="entry name" value="HTH_LYSR"/>
    <property type="match status" value="1"/>
</dbReference>
<evidence type="ECO:0000256" key="2">
    <source>
        <dbReference type="ARBA" id="ARBA00023015"/>
    </source>
</evidence>
<comment type="caution">
    <text evidence="6">The sequence shown here is derived from an EMBL/GenBank/DDBJ whole genome shotgun (WGS) entry which is preliminary data.</text>
</comment>
<dbReference type="GO" id="GO:0043565">
    <property type="term" value="F:sequence-specific DNA binding"/>
    <property type="evidence" value="ECO:0007669"/>
    <property type="project" value="TreeGrafter"/>
</dbReference>
<dbReference type="GO" id="GO:0006351">
    <property type="term" value="P:DNA-templated transcription"/>
    <property type="evidence" value="ECO:0007669"/>
    <property type="project" value="TreeGrafter"/>
</dbReference>
<evidence type="ECO:0000256" key="1">
    <source>
        <dbReference type="ARBA" id="ARBA00009437"/>
    </source>
</evidence>
<dbReference type="CDD" id="cd08474">
    <property type="entry name" value="PBP2_CrgA_like_5"/>
    <property type="match status" value="1"/>
</dbReference>
<dbReference type="InterPro" id="IPR036390">
    <property type="entry name" value="WH_DNA-bd_sf"/>
</dbReference>
<dbReference type="GO" id="GO:0003700">
    <property type="term" value="F:DNA-binding transcription factor activity"/>
    <property type="evidence" value="ECO:0007669"/>
    <property type="project" value="InterPro"/>
</dbReference>
<reference evidence="6 7" key="1">
    <citation type="submission" date="2019-11" db="EMBL/GenBank/DDBJ databases">
        <title>Novel species isolated from a subtropical stream in China.</title>
        <authorList>
            <person name="Lu H."/>
        </authorList>
    </citation>
    <scope>NUCLEOTIDE SEQUENCE [LARGE SCALE GENOMIC DNA]</scope>
    <source>
        <strain evidence="6 7">FT92W</strain>
    </source>
</reference>
<dbReference type="Gene3D" id="3.40.190.290">
    <property type="match status" value="1"/>
</dbReference>
<dbReference type="AlphaFoldDB" id="A0A7X2IN85"/>
<keyword evidence="2" id="KW-0805">Transcription regulation</keyword>
<dbReference type="Pfam" id="PF00126">
    <property type="entry name" value="HTH_1"/>
    <property type="match status" value="1"/>
</dbReference>
<feature type="domain" description="HTH lysR-type" evidence="5">
    <location>
        <begin position="3"/>
        <end position="60"/>
    </location>
</feature>
<protein>
    <submittedName>
        <fullName evidence="6">LysR family transcriptional regulator</fullName>
    </submittedName>
</protein>
<accession>A0A7X2IN85</accession>
<sequence length="296" mass="31909">MSVDLNGLDAFVRVAHSRSFRKAAAGMGVSPSALSHAIGKLEQELGVRLLNRTTRSVSPSPAGARLLARLQPALADVAAALDALNDERTMPRGRLRLNVPRPAAQLVLAPLLARWRAHCPDVALDIMASDAVVDIVEQGFDAGMRFGELLQQDMVAVPVGPDIRFAVCATPDYLARHGVPATPHALAAHECLQLRFPSGALYKWQFQHDGQPLEVATNGSLALDDLPALLQAALDGAGLCYTYEAYAAPWVAQGRLAYVLQDWAPPAERFYLYYPSGRHMSAALRALVDFMKANGP</sequence>
<gene>
    <name evidence="6" type="ORF">GJ700_14170</name>
</gene>
<dbReference type="RefSeq" id="WP_154374845.1">
    <property type="nucleotide sequence ID" value="NZ_WKJJ01000008.1"/>
</dbReference>
<dbReference type="Pfam" id="PF03466">
    <property type="entry name" value="LysR_substrate"/>
    <property type="match status" value="1"/>
</dbReference>
<dbReference type="InterPro" id="IPR000847">
    <property type="entry name" value="LysR_HTH_N"/>
</dbReference>
<keyword evidence="4" id="KW-0804">Transcription</keyword>
<evidence type="ECO:0000256" key="3">
    <source>
        <dbReference type="ARBA" id="ARBA00023125"/>
    </source>
</evidence>
<evidence type="ECO:0000256" key="4">
    <source>
        <dbReference type="ARBA" id="ARBA00023163"/>
    </source>
</evidence>
<dbReference type="EMBL" id="WKJJ01000008">
    <property type="protein sequence ID" value="MRV72853.1"/>
    <property type="molecule type" value="Genomic_DNA"/>
</dbReference>
<dbReference type="Gene3D" id="1.10.10.10">
    <property type="entry name" value="Winged helix-like DNA-binding domain superfamily/Winged helix DNA-binding domain"/>
    <property type="match status" value="1"/>
</dbReference>
<dbReference type="PANTHER" id="PTHR30537">
    <property type="entry name" value="HTH-TYPE TRANSCRIPTIONAL REGULATOR"/>
    <property type="match status" value="1"/>
</dbReference>
<keyword evidence="7" id="KW-1185">Reference proteome</keyword>
<dbReference type="FunFam" id="1.10.10.10:FF:000001">
    <property type="entry name" value="LysR family transcriptional regulator"/>
    <property type="match status" value="1"/>
</dbReference>
<dbReference type="InterPro" id="IPR005119">
    <property type="entry name" value="LysR_subst-bd"/>
</dbReference>
<dbReference type="InterPro" id="IPR058163">
    <property type="entry name" value="LysR-type_TF_proteobact-type"/>
</dbReference>
<evidence type="ECO:0000313" key="6">
    <source>
        <dbReference type="EMBL" id="MRV72853.1"/>
    </source>
</evidence>
<dbReference type="InterPro" id="IPR036388">
    <property type="entry name" value="WH-like_DNA-bd_sf"/>
</dbReference>
<dbReference type="PANTHER" id="PTHR30537:SF1">
    <property type="entry name" value="HTH-TYPE TRANSCRIPTIONAL REGULATOR PGRR"/>
    <property type="match status" value="1"/>
</dbReference>
<organism evidence="6 7">
    <name type="scientific">Pseudoduganella rivuli</name>
    <dbReference type="NCBI Taxonomy" id="2666085"/>
    <lineage>
        <taxon>Bacteria</taxon>
        <taxon>Pseudomonadati</taxon>
        <taxon>Pseudomonadota</taxon>
        <taxon>Betaproteobacteria</taxon>
        <taxon>Burkholderiales</taxon>
        <taxon>Oxalobacteraceae</taxon>
        <taxon>Telluria group</taxon>
        <taxon>Pseudoduganella</taxon>
    </lineage>
</organism>